<organism evidence="1 2">
    <name type="scientific">Lawsonia intracellularis (strain PHE/MN1-00)</name>
    <dbReference type="NCBI Taxonomy" id="363253"/>
    <lineage>
        <taxon>Bacteria</taxon>
        <taxon>Pseudomonadati</taxon>
        <taxon>Thermodesulfobacteriota</taxon>
        <taxon>Desulfovibrionia</taxon>
        <taxon>Desulfovibrionales</taxon>
        <taxon>Desulfovibrionaceae</taxon>
        <taxon>Lawsonia</taxon>
    </lineage>
</organism>
<name>Q1MS85_LAWIP</name>
<dbReference type="EMBL" id="AM180252">
    <property type="protein sequence ID" value="CAJ54140.1"/>
    <property type="molecule type" value="Genomic_DNA"/>
</dbReference>
<keyword evidence="2" id="KW-1185">Reference proteome</keyword>
<dbReference type="Proteomes" id="UP000002430">
    <property type="component" value="Chromosome"/>
</dbReference>
<protein>
    <submittedName>
        <fullName evidence="1">NA</fullName>
    </submittedName>
</protein>
<dbReference type="SUPFAM" id="SSF53335">
    <property type="entry name" value="S-adenosyl-L-methionine-dependent methyltransferases"/>
    <property type="match status" value="2"/>
</dbReference>
<dbReference type="OrthoDB" id="5464971at2"/>
<evidence type="ECO:0000313" key="1">
    <source>
        <dbReference type="EMBL" id="CAJ54140.1"/>
    </source>
</evidence>
<dbReference type="Gene3D" id="3.40.50.150">
    <property type="entry name" value="Vaccinia Virus protein VP39"/>
    <property type="match status" value="1"/>
</dbReference>
<dbReference type="KEGG" id="lip:LI0084"/>
<dbReference type="HOGENOM" id="CLU_1141443_0_0_7"/>
<dbReference type="eggNOG" id="ENOG50339NM">
    <property type="taxonomic scope" value="Bacteria"/>
</dbReference>
<reference evidence="1 2" key="1">
    <citation type="submission" date="2005-11" db="EMBL/GenBank/DDBJ databases">
        <title>The complete genome sequence of Lawsonia intracellularis: the causative agent of proliferative enteropathy.</title>
        <authorList>
            <person name="Kaur K."/>
            <person name="Zhang Q."/>
            <person name="Beckler D."/>
            <person name="Munir S."/>
            <person name="Li L."/>
            <person name="Kinsley K."/>
            <person name="Herron L."/>
            <person name="Peterson A."/>
            <person name="May B."/>
            <person name="Singh S."/>
            <person name="Gebhart C."/>
            <person name="Kapur V."/>
        </authorList>
    </citation>
    <scope>NUCLEOTIDE SEQUENCE [LARGE SCALE GENOMIC DNA]</scope>
    <source>
        <strain evidence="1 2">PHE/MN1-00</strain>
    </source>
</reference>
<dbReference type="InterPro" id="IPR029063">
    <property type="entry name" value="SAM-dependent_MTases_sf"/>
</dbReference>
<gene>
    <name evidence="1" type="ordered locus">LI0084</name>
</gene>
<accession>Q1MS85</accession>
<sequence>MLFQSDIKKYFTNTAHRRKRIYDRLGNYKTYIKNPKELLWKYKARYRANYFISKPEILALQQKVQDLFHGQTYAKYSDFKRYFIINLRRIYRLGLHKSSPVRILDIGSGAGFFCWLCKQYGHDVYALDIPGVAIFDYLIPAFNIPRTYCSIQPNISIPKMDQSFHLIVAFAICFHELEGNQRWNRNNWLYFLNDIKKNFAHPGTKMHLFFNDHPHGDFEQVKSYVISSNYTIKVGHKTLEFNF</sequence>
<evidence type="ECO:0000313" key="2">
    <source>
        <dbReference type="Proteomes" id="UP000002430"/>
    </source>
</evidence>
<dbReference type="AlphaFoldDB" id="Q1MS85"/>
<proteinExistence type="predicted"/>
<dbReference type="RefSeq" id="WP_011526167.1">
    <property type="nucleotide sequence ID" value="NC_008011.1"/>
</dbReference>